<dbReference type="Proteomes" id="UP001500279">
    <property type="component" value="Unassembled WGS sequence"/>
</dbReference>
<organism evidence="3 4">
    <name type="scientific">Ideonella azotifigens</name>
    <dbReference type="NCBI Taxonomy" id="513160"/>
    <lineage>
        <taxon>Bacteria</taxon>
        <taxon>Pseudomonadati</taxon>
        <taxon>Pseudomonadota</taxon>
        <taxon>Betaproteobacteria</taxon>
        <taxon>Burkholderiales</taxon>
        <taxon>Sphaerotilaceae</taxon>
        <taxon>Ideonella</taxon>
    </lineage>
</organism>
<dbReference type="CDD" id="cd03789">
    <property type="entry name" value="GT9_LPS_heptosyltransferase"/>
    <property type="match status" value="1"/>
</dbReference>
<dbReference type="InterPro" id="IPR051199">
    <property type="entry name" value="LPS_LOS_Heptosyltrfase"/>
</dbReference>
<proteinExistence type="predicted"/>
<evidence type="ECO:0000313" key="4">
    <source>
        <dbReference type="Proteomes" id="UP001500279"/>
    </source>
</evidence>
<keyword evidence="4" id="KW-1185">Reference proteome</keyword>
<protein>
    <recommendedName>
        <fullName evidence="5">Glycosyltransferase family 9 protein</fullName>
    </recommendedName>
</protein>
<evidence type="ECO:0008006" key="5">
    <source>
        <dbReference type="Google" id="ProtNLM"/>
    </source>
</evidence>
<dbReference type="PANTHER" id="PTHR30160">
    <property type="entry name" value="TETRAACYLDISACCHARIDE 4'-KINASE-RELATED"/>
    <property type="match status" value="1"/>
</dbReference>
<dbReference type="EMBL" id="BAAAEW010000014">
    <property type="protein sequence ID" value="GAA0751513.1"/>
    <property type="molecule type" value="Genomic_DNA"/>
</dbReference>
<gene>
    <name evidence="3" type="ORF">GCM10009107_24320</name>
</gene>
<keyword evidence="1" id="KW-0328">Glycosyltransferase</keyword>
<accession>A0ABN1K0R4</accession>
<sequence>MASRKVLCFIVARNFGDITFMSTYFRELAARGYADEYIVWTRAPMGFLFDGIPNCTVLYSKFPVGSFGNFRWRDCLAFLRSAWNVRRMRPTVSLDMVGDFRERFFARLIGSHRHLHIGWTREHPHRGIIRTPFGVGRPAVLVGPETPSVYAAYTRFVDYLLREAGLADRPGPLPPLRTHEAVPTVGLHPSASQACKLWPQSHWTQLTQALLGAGVDVVAFGAPGERDALEAQFASFGDRVRISTGSIPEFARELARLDVLVGLDSFSVHMAENVGTPSVMIVGPNDPALFAPPRAAVLSDSGGCAAWPCYNRPSCVGTAGEYVCIRSISVARVQAAVAERLLASRAAEEQVSDVAC</sequence>
<dbReference type="Pfam" id="PF01075">
    <property type="entry name" value="Glyco_transf_9"/>
    <property type="match status" value="1"/>
</dbReference>
<keyword evidence="2" id="KW-0808">Transferase</keyword>
<dbReference type="Gene3D" id="3.40.50.2000">
    <property type="entry name" value="Glycogen Phosphorylase B"/>
    <property type="match status" value="2"/>
</dbReference>
<evidence type="ECO:0000256" key="1">
    <source>
        <dbReference type="ARBA" id="ARBA00022676"/>
    </source>
</evidence>
<dbReference type="SUPFAM" id="SSF53756">
    <property type="entry name" value="UDP-Glycosyltransferase/glycogen phosphorylase"/>
    <property type="match status" value="1"/>
</dbReference>
<name>A0ABN1K0R4_9BURK</name>
<reference evidence="4" key="1">
    <citation type="journal article" date="2019" name="Int. J. Syst. Evol. Microbiol.">
        <title>The Global Catalogue of Microorganisms (GCM) 10K type strain sequencing project: providing services to taxonomists for standard genome sequencing and annotation.</title>
        <authorList>
            <consortium name="The Broad Institute Genomics Platform"/>
            <consortium name="The Broad Institute Genome Sequencing Center for Infectious Disease"/>
            <person name="Wu L."/>
            <person name="Ma J."/>
        </authorList>
    </citation>
    <scope>NUCLEOTIDE SEQUENCE [LARGE SCALE GENOMIC DNA]</scope>
    <source>
        <strain evidence="4">JCM 15503</strain>
    </source>
</reference>
<evidence type="ECO:0000256" key="2">
    <source>
        <dbReference type="ARBA" id="ARBA00022679"/>
    </source>
</evidence>
<evidence type="ECO:0000313" key="3">
    <source>
        <dbReference type="EMBL" id="GAA0751513.1"/>
    </source>
</evidence>
<dbReference type="RefSeq" id="WP_141284160.1">
    <property type="nucleotide sequence ID" value="NZ_BAAAEW010000014.1"/>
</dbReference>
<dbReference type="InterPro" id="IPR002201">
    <property type="entry name" value="Glyco_trans_9"/>
</dbReference>
<comment type="caution">
    <text evidence="3">The sequence shown here is derived from an EMBL/GenBank/DDBJ whole genome shotgun (WGS) entry which is preliminary data.</text>
</comment>